<evidence type="ECO:0000256" key="5">
    <source>
        <dbReference type="ARBA" id="ARBA00023136"/>
    </source>
</evidence>
<evidence type="ECO:0000256" key="7">
    <source>
        <dbReference type="ARBA" id="ARBA00023170"/>
    </source>
</evidence>
<dbReference type="InterPro" id="IPR013783">
    <property type="entry name" value="Ig-like_fold"/>
</dbReference>
<accession>A0A226NKK1</accession>
<dbReference type="InterPro" id="IPR040012">
    <property type="entry name" value="CD200R"/>
</dbReference>
<dbReference type="GO" id="GO:0150077">
    <property type="term" value="P:regulation of neuroinflammatory response"/>
    <property type="evidence" value="ECO:0007669"/>
    <property type="project" value="InterPro"/>
</dbReference>
<keyword evidence="6" id="KW-1015">Disulfide bond</keyword>
<evidence type="ECO:0000313" key="10">
    <source>
        <dbReference type="EMBL" id="OXB68236.1"/>
    </source>
</evidence>
<name>A0A226NKK1_CALSU</name>
<keyword evidence="5" id="KW-0472">Membrane</keyword>
<keyword evidence="7" id="KW-0675">Receptor</keyword>
<dbReference type="GO" id="GO:0038023">
    <property type="term" value="F:signaling receptor activity"/>
    <property type="evidence" value="ECO:0007669"/>
    <property type="project" value="InterPro"/>
</dbReference>
<feature type="non-terminal residue" evidence="10">
    <location>
        <position position="1"/>
    </location>
</feature>
<reference evidence="10 11" key="1">
    <citation type="submission" date="2016-07" db="EMBL/GenBank/DDBJ databases">
        <title>Disparate Historic Effective Population Sizes Predicted by Modern Levels of Genome Diversity for the Scaled Quail (Callipepla squamata) and the Northern Bobwhite (Colinus virginianus): Inferences from First and Second Generation Draft Genome Assemblies for Sympatric New World Quail.</title>
        <authorList>
            <person name="Oldeschulte D.L."/>
            <person name="Halley Y.A."/>
            <person name="Bhattarai E.K."/>
            <person name="Brashear W.A."/>
            <person name="Hill J."/>
            <person name="Metz R.P."/>
            <person name="Johnson C.D."/>
            <person name="Rollins D."/>
            <person name="Peterson M.J."/>
            <person name="Bickhart D.M."/>
            <person name="Decker J.E."/>
            <person name="Seabury C.M."/>
        </authorList>
    </citation>
    <scope>NUCLEOTIDE SEQUENCE [LARGE SCALE GENOMIC DNA]</scope>
    <source>
        <strain evidence="10 11">Texas</strain>
        <tissue evidence="10">Leg muscle</tissue>
    </source>
</reference>
<dbReference type="PANTHER" id="PTHR21462:SF2">
    <property type="entry name" value="CELL SURFACE GLYCOPROTEIN CD200 RECEPTOR 2"/>
    <property type="match status" value="1"/>
</dbReference>
<dbReference type="OrthoDB" id="8915654at2759"/>
<dbReference type="Gene3D" id="2.60.40.10">
    <property type="entry name" value="Immunoglobulins"/>
    <property type="match status" value="2"/>
</dbReference>
<dbReference type="PANTHER" id="PTHR21462">
    <property type="entry name" value="CELL SURFACE GLYCOPROTEIN OX2 RECEPTOR PRECURSOR"/>
    <property type="match status" value="1"/>
</dbReference>
<comment type="caution">
    <text evidence="10">The sequence shown here is derived from an EMBL/GenBank/DDBJ whole genome shotgun (WGS) entry which is preliminary data.</text>
</comment>
<keyword evidence="11" id="KW-1185">Reference proteome</keyword>
<dbReference type="EMBL" id="MCFN01000019">
    <property type="protein sequence ID" value="OXB68236.1"/>
    <property type="molecule type" value="Genomic_DNA"/>
</dbReference>
<dbReference type="Pfam" id="PF07679">
    <property type="entry name" value="I-set"/>
    <property type="match status" value="1"/>
</dbReference>
<evidence type="ECO:0000256" key="2">
    <source>
        <dbReference type="ARBA" id="ARBA00008215"/>
    </source>
</evidence>
<evidence type="ECO:0000256" key="4">
    <source>
        <dbReference type="ARBA" id="ARBA00022989"/>
    </source>
</evidence>
<keyword evidence="3" id="KW-0812">Transmembrane</keyword>
<dbReference type="GO" id="GO:0009897">
    <property type="term" value="C:external side of plasma membrane"/>
    <property type="evidence" value="ECO:0007669"/>
    <property type="project" value="TreeGrafter"/>
</dbReference>
<sequence length="363" mass="40302">IPGVSIVDATERTSDNLGRNKALRLDSQLEKICVVVILNWMIVYVRGNEQSGAVRQESGIKVAKIMDIFLEDFFLSGALGSFEKPLNNGFVTQNWRGLHGCIFHVRISFREQKYQKAMKSNQRPIYTVPFAVASSSVHEKQLSVSGAIPSCNEEVLILFAEDDSDSDSSGCSPFLDDPPDWRVRWDLNETRMLNCSERMMWNYSPDRDPALRIYPVNLNDEGNYTCEIVSREGNFRFSFSLTVIVPPTLTLTSDKNRVAVCQASAGKPAAKISWIPASNHSVEKDVHHLNGTVTRISYIGWVNSTHPTVTCLVTHPAVNQTLSLDLSCKEHNSVIALHHTPVTVVFFAAVPTECQGSADCLVG</sequence>
<dbReference type="InterPro" id="IPR007110">
    <property type="entry name" value="Ig-like_dom"/>
</dbReference>
<evidence type="ECO:0000256" key="8">
    <source>
        <dbReference type="ARBA" id="ARBA00023180"/>
    </source>
</evidence>
<organism evidence="10 11">
    <name type="scientific">Callipepla squamata</name>
    <name type="common">Scaled quail</name>
    <dbReference type="NCBI Taxonomy" id="9009"/>
    <lineage>
        <taxon>Eukaryota</taxon>
        <taxon>Metazoa</taxon>
        <taxon>Chordata</taxon>
        <taxon>Craniata</taxon>
        <taxon>Vertebrata</taxon>
        <taxon>Euteleostomi</taxon>
        <taxon>Archelosauria</taxon>
        <taxon>Archosauria</taxon>
        <taxon>Dinosauria</taxon>
        <taxon>Saurischia</taxon>
        <taxon>Theropoda</taxon>
        <taxon>Coelurosauria</taxon>
        <taxon>Aves</taxon>
        <taxon>Neognathae</taxon>
        <taxon>Galloanserae</taxon>
        <taxon>Galliformes</taxon>
        <taxon>Odontophoridae</taxon>
        <taxon>Callipepla</taxon>
    </lineage>
</organism>
<evidence type="ECO:0000259" key="9">
    <source>
        <dbReference type="PROSITE" id="PS50835"/>
    </source>
</evidence>
<dbReference type="SUPFAM" id="SSF48726">
    <property type="entry name" value="Immunoglobulin"/>
    <property type="match status" value="2"/>
</dbReference>
<dbReference type="InterPro" id="IPR013162">
    <property type="entry name" value="CD80_C2-set"/>
</dbReference>
<evidence type="ECO:0000256" key="6">
    <source>
        <dbReference type="ARBA" id="ARBA00023157"/>
    </source>
</evidence>
<evidence type="ECO:0000256" key="1">
    <source>
        <dbReference type="ARBA" id="ARBA00004167"/>
    </source>
</evidence>
<comment type="subcellular location">
    <subcellularLocation>
        <location evidence="1">Membrane</location>
        <topology evidence="1">Single-pass membrane protein</topology>
    </subcellularLocation>
</comment>
<evidence type="ECO:0000313" key="11">
    <source>
        <dbReference type="Proteomes" id="UP000198323"/>
    </source>
</evidence>
<dbReference type="Pfam" id="PF08205">
    <property type="entry name" value="C2-set_2"/>
    <property type="match status" value="1"/>
</dbReference>
<keyword evidence="4" id="KW-1133">Transmembrane helix</keyword>
<gene>
    <name evidence="10" type="ORF">ASZ78_007985</name>
</gene>
<keyword evidence="8" id="KW-0325">Glycoprotein</keyword>
<dbReference type="Proteomes" id="UP000198323">
    <property type="component" value="Unassembled WGS sequence"/>
</dbReference>
<proteinExistence type="inferred from homology"/>
<protein>
    <recommendedName>
        <fullName evidence="9">Ig-like domain-containing protein</fullName>
    </recommendedName>
</protein>
<evidence type="ECO:0000256" key="3">
    <source>
        <dbReference type="ARBA" id="ARBA00022692"/>
    </source>
</evidence>
<comment type="similarity">
    <text evidence="2">Belongs to the CD200R family.</text>
</comment>
<dbReference type="InterPro" id="IPR013098">
    <property type="entry name" value="Ig_I-set"/>
</dbReference>
<feature type="domain" description="Ig-like" evidence="9">
    <location>
        <begin position="171"/>
        <end position="242"/>
    </location>
</feature>
<dbReference type="STRING" id="9009.A0A226NKK1"/>
<dbReference type="InterPro" id="IPR036179">
    <property type="entry name" value="Ig-like_dom_sf"/>
</dbReference>
<dbReference type="AlphaFoldDB" id="A0A226NKK1"/>
<dbReference type="PROSITE" id="PS50835">
    <property type="entry name" value="IG_LIKE"/>
    <property type="match status" value="1"/>
</dbReference>